<feature type="compositionally biased region" description="Polar residues" evidence="1">
    <location>
        <begin position="52"/>
        <end position="62"/>
    </location>
</feature>
<dbReference type="AlphaFoldDB" id="A0A0C9YVF0"/>
<dbReference type="Proteomes" id="UP000054018">
    <property type="component" value="Unassembled WGS sequence"/>
</dbReference>
<evidence type="ECO:0000256" key="1">
    <source>
        <dbReference type="SAM" id="MobiDB-lite"/>
    </source>
</evidence>
<proteinExistence type="predicted"/>
<name>A0A0C9YVF0_9AGAM</name>
<dbReference type="OrthoDB" id="529205at2759"/>
<keyword evidence="3" id="KW-1185">Reference proteome</keyword>
<dbReference type="STRING" id="765257.A0A0C9YVF0"/>
<dbReference type="EMBL" id="KN833691">
    <property type="protein sequence ID" value="KIK28990.1"/>
    <property type="molecule type" value="Genomic_DNA"/>
</dbReference>
<gene>
    <name evidence="2" type="ORF">PISMIDRAFT_673313</name>
</gene>
<organism evidence="2 3">
    <name type="scientific">Pisolithus microcarpus 441</name>
    <dbReference type="NCBI Taxonomy" id="765257"/>
    <lineage>
        <taxon>Eukaryota</taxon>
        <taxon>Fungi</taxon>
        <taxon>Dikarya</taxon>
        <taxon>Basidiomycota</taxon>
        <taxon>Agaricomycotina</taxon>
        <taxon>Agaricomycetes</taxon>
        <taxon>Agaricomycetidae</taxon>
        <taxon>Boletales</taxon>
        <taxon>Sclerodermatineae</taxon>
        <taxon>Pisolithaceae</taxon>
        <taxon>Pisolithus</taxon>
    </lineage>
</organism>
<accession>A0A0C9YVF0</accession>
<feature type="region of interest" description="Disordered" evidence="1">
    <location>
        <begin position="98"/>
        <end position="149"/>
    </location>
</feature>
<reference evidence="3" key="2">
    <citation type="submission" date="2015-01" db="EMBL/GenBank/DDBJ databases">
        <title>Evolutionary Origins and Diversification of the Mycorrhizal Mutualists.</title>
        <authorList>
            <consortium name="DOE Joint Genome Institute"/>
            <consortium name="Mycorrhizal Genomics Consortium"/>
            <person name="Kohler A."/>
            <person name="Kuo A."/>
            <person name="Nagy L.G."/>
            <person name="Floudas D."/>
            <person name="Copeland A."/>
            <person name="Barry K.W."/>
            <person name="Cichocki N."/>
            <person name="Veneault-Fourrey C."/>
            <person name="LaButti K."/>
            <person name="Lindquist E.A."/>
            <person name="Lipzen A."/>
            <person name="Lundell T."/>
            <person name="Morin E."/>
            <person name="Murat C."/>
            <person name="Riley R."/>
            <person name="Ohm R."/>
            <person name="Sun H."/>
            <person name="Tunlid A."/>
            <person name="Henrissat B."/>
            <person name="Grigoriev I.V."/>
            <person name="Hibbett D.S."/>
            <person name="Martin F."/>
        </authorList>
    </citation>
    <scope>NUCLEOTIDE SEQUENCE [LARGE SCALE GENOMIC DNA]</scope>
    <source>
        <strain evidence="3">441</strain>
    </source>
</reference>
<dbReference type="HOGENOM" id="CLU_112088_1_0_1"/>
<evidence type="ECO:0000313" key="2">
    <source>
        <dbReference type="EMBL" id="KIK28990.1"/>
    </source>
</evidence>
<feature type="region of interest" description="Disordered" evidence="1">
    <location>
        <begin position="50"/>
        <end position="69"/>
    </location>
</feature>
<evidence type="ECO:0000313" key="3">
    <source>
        <dbReference type="Proteomes" id="UP000054018"/>
    </source>
</evidence>
<reference evidence="2 3" key="1">
    <citation type="submission" date="2014-04" db="EMBL/GenBank/DDBJ databases">
        <authorList>
            <consortium name="DOE Joint Genome Institute"/>
            <person name="Kuo A."/>
            <person name="Kohler A."/>
            <person name="Costa M.D."/>
            <person name="Nagy L.G."/>
            <person name="Floudas D."/>
            <person name="Copeland A."/>
            <person name="Barry K.W."/>
            <person name="Cichocki N."/>
            <person name="Veneault-Fourrey C."/>
            <person name="LaButti K."/>
            <person name="Lindquist E.A."/>
            <person name="Lipzen A."/>
            <person name="Lundell T."/>
            <person name="Morin E."/>
            <person name="Murat C."/>
            <person name="Sun H."/>
            <person name="Tunlid A."/>
            <person name="Henrissat B."/>
            <person name="Grigoriev I.V."/>
            <person name="Hibbett D.S."/>
            <person name="Martin F."/>
            <person name="Nordberg H.P."/>
            <person name="Cantor M.N."/>
            <person name="Hua S.X."/>
        </authorList>
    </citation>
    <scope>NUCLEOTIDE SEQUENCE [LARGE SCALE GENOMIC DNA]</scope>
    <source>
        <strain evidence="2 3">441</strain>
    </source>
</reference>
<sequence>MLSFATRSLLVGPRKYETARVIVSSTGKNSRYSSTIHDNNAEVLEREKRRNLSGTQHATSSPFEDAPGWNEYLASASEANIKADRSNLRPEELQAKTVSHIRARHHTEDRPEATGTLDVRDEVSGPLGSAQVGELDSLADVNSLNDADSDGRTVYRRVVRKEEVDVEKRL</sequence>
<feature type="compositionally biased region" description="Basic and acidic residues" evidence="1">
    <location>
        <begin position="106"/>
        <end position="123"/>
    </location>
</feature>
<protein>
    <submittedName>
        <fullName evidence="2">Uncharacterized protein</fullName>
    </submittedName>
</protein>